<sequence>MSEPNKTAAVSNKAATVPQKAPSEAEIKAQEPLMYVGPTIPGIAIQNTVYEPIPEAAREAAKGLPVFLDLFVPIRRYSDVEQQLRDKTGRFYSAFIKAFTLKNKGGKEK</sequence>
<organism evidence="2">
    <name type="scientific">Myoviridae sp. ctp7F23</name>
    <dbReference type="NCBI Taxonomy" id="2825174"/>
    <lineage>
        <taxon>Viruses</taxon>
        <taxon>Duplodnaviria</taxon>
        <taxon>Heunggongvirae</taxon>
        <taxon>Uroviricota</taxon>
        <taxon>Caudoviricetes</taxon>
    </lineage>
</organism>
<name>A0A8S5U8Q1_9CAUD</name>
<feature type="region of interest" description="Disordered" evidence="1">
    <location>
        <begin position="1"/>
        <end position="24"/>
    </location>
</feature>
<evidence type="ECO:0000256" key="1">
    <source>
        <dbReference type="SAM" id="MobiDB-lite"/>
    </source>
</evidence>
<evidence type="ECO:0000313" key="2">
    <source>
        <dbReference type="EMBL" id="DAF90835.1"/>
    </source>
</evidence>
<feature type="compositionally biased region" description="Polar residues" evidence="1">
    <location>
        <begin position="1"/>
        <end position="14"/>
    </location>
</feature>
<reference evidence="2" key="1">
    <citation type="journal article" date="2021" name="Proc. Natl. Acad. Sci. U.S.A.">
        <title>A Catalog of Tens of Thousands of Viruses from Human Metagenomes Reveals Hidden Associations with Chronic Diseases.</title>
        <authorList>
            <person name="Tisza M.J."/>
            <person name="Buck C.B."/>
        </authorList>
    </citation>
    <scope>NUCLEOTIDE SEQUENCE</scope>
    <source>
        <strain evidence="2">Ctp7F23</strain>
    </source>
</reference>
<protein>
    <submittedName>
        <fullName evidence="2">Uncharacterized protein</fullName>
    </submittedName>
</protein>
<proteinExistence type="predicted"/>
<dbReference type="EMBL" id="BK016037">
    <property type="protein sequence ID" value="DAF90835.1"/>
    <property type="molecule type" value="Genomic_DNA"/>
</dbReference>
<accession>A0A8S5U8Q1</accession>